<evidence type="ECO:0000256" key="1">
    <source>
        <dbReference type="ARBA" id="ARBA00011063"/>
    </source>
</evidence>
<dbReference type="SMART" id="SM00226">
    <property type="entry name" value="LMWPc"/>
    <property type="match status" value="1"/>
</dbReference>
<feature type="active site" evidence="5">
    <location>
        <position position="58"/>
    </location>
</feature>
<dbReference type="STRING" id="684552.SAMN04489719_1564"/>
<keyword evidence="3" id="KW-0378">Hydrolase</keyword>
<evidence type="ECO:0000313" key="8">
    <source>
        <dbReference type="Proteomes" id="UP000199649"/>
    </source>
</evidence>
<evidence type="ECO:0000256" key="4">
    <source>
        <dbReference type="ARBA" id="ARBA00022912"/>
    </source>
</evidence>
<dbReference type="Proteomes" id="UP000199649">
    <property type="component" value="Chromosome I"/>
</dbReference>
<dbReference type="EC" id="3.1.3.48" evidence="2"/>
<dbReference type="InterPro" id="IPR023485">
    <property type="entry name" value="Ptyr_pPase"/>
</dbReference>
<name>A0A1H1PI56_9MICO</name>
<dbReference type="PANTHER" id="PTHR11717">
    <property type="entry name" value="LOW MOLECULAR WEIGHT PROTEIN TYROSINE PHOSPHATASE"/>
    <property type="match status" value="1"/>
</dbReference>
<evidence type="ECO:0000256" key="3">
    <source>
        <dbReference type="ARBA" id="ARBA00022801"/>
    </source>
</evidence>
<keyword evidence="8" id="KW-1185">Reference proteome</keyword>
<dbReference type="InterPro" id="IPR050438">
    <property type="entry name" value="LMW_PTPase"/>
</dbReference>
<protein>
    <recommendedName>
        <fullName evidence="2">protein-tyrosine-phosphatase</fullName>
        <ecNumber evidence="2">3.1.3.48</ecNumber>
    </recommendedName>
</protein>
<evidence type="ECO:0000259" key="6">
    <source>
        <dbReference type="SMART" id="SM00226"/>
    </source>
</evidence>
<feature type="domain" description="Phosphotyrosine protein phosphatase I" evidence="6">
    <location>
        <begin position="46"/>
        <end position="197"/>
    </location>
</feature>
<organism evidence="7 8">
    <name type="scientific">Agrococcus carbonis</name>
    <dbReference type="NCBI Taxonomy" id="684552"/>
    <lineage>
        <taxon>Bacteria</taxon>
        <taxon>Bacillati</taxon>
        <taxon>Actinomycetota</taxon>
        <taxon>Actinomycetes</taxon>
        <taxon>Micrococcales</taxon>
        <taxon>Microbacteriaceae</taxon>
        <taxon>Agrococcus</taxon>
    </lineage>
</organism>
<dbReference type="EMBL" id="LT629734">
    <property type="protein sequence ID" value="SDS10991.1"/>
    <property type="molecule type" value="Genomic_DNA"/>
</dbReference>
<accession>A0A1H1PI56</accession>
<comment type="similarity">
    <text evidence="1">Belongs to the low molecular weight phosphotyrosine protein phosphatase family.</text>
</comment>
<dbReference type="PRINTS" id="PR00719">
    <property type="entry name" value="LMWPTPASE"/>
</dbReference>
<dbReference type="GO" id="GO:0004725">
    <property type="term" value="F:protein tyrosine phosphatase activity"/>
    <property type="evidence" value="ECO:0007669"/>
    <property type="project" value="UniProtKB-EC"/>
</dbReference>
<evidence type="ECO:0000256" key="2">
    <source>
        <dbReference type="ARBA" id="ARBA00013064"/>
    </source>
</evidence>
<dbReference type="PANTHER" id="PTHR11717:SF7">
    <property type="entry name" value="LOW MOLECULAR WEIGHT PHOSPHOTYROSINE PROTEIN PHOSPHATASE"/>
    <property type="match status" value="1"/>
</dbReference>
<feature type="active site" description="Proton donor" evidence="5">
    <location>
        <position position="171"/>
    </location>
</feature>
<proteinExistence type="inferred from homology"/>
<dbReference type="CDD" id="cd16343">
    <property type="entry name" value="LMWPTP"/>
    <property type="match status" value="1"/>
</dbReference>
<evidence type="ECO:0000256" key="5">
    <source>
        <dbReference type="PIRSR" id="PIRSR617867-1"/>
    </source>
</evidence>
<dbReference type="AlphaFoldDB" id="A0A1H1PI56"/>
<dbReference type="Gene3D" id="3.40.50.2300">
    <property type="match status" value="1"/>
</dbReference>
<dbReference type="OrthoDB" id="9784339at2"/>
<gene>
    <name evidence="7" type="ORF">SAMN04489719_1564</name>
</gene>
<evidence type="ECO:0000313" key="7">
    <source>
        <dbReference type="EMBL" id="SDS10991.1"/>
    </source>
</evidence>
<dbReference type="InterPro" id="IPR036196">
    <property type="entry name" value="Ptyr_pPase_sf"/>
</dbReference>
<feature type="active site" description="Nucleophile" evidence="5">
    <location>
        <position position="52"/>
    </location>
</feature>
<keyword evidence="4" id="KW-0904">Protein phosphatase</keyword>
<reference evidence="8" key="1">
    <citation type="submission" date="2016-10" db="EMBL/GenBank/DDBJ databases">
        <authorList>
            <person name="Varghese N."/>
            <person name="Submissions S."/>
        </authorList>
    </citation>
    <scope>NUCLEOTIDE SEQUENCE [LARGE SCALE GENOMIC DNA]</scope>
    <source>
        <strain evidence="8">DSM 22965</strain>
    </source>
</reference>
<dbReference type="InterPro" id="IPR017867">
    <property type="entry name" value="Tyr_phospatase_low_mol_wt"/>
</dbReference>
<sequence length="204" mass="22531">MASQPIAPRSARLRLWRVRPAPPAGARVCQNGAVTIDRDFADATRFRVCFVCTGNICRSPMAQVVFAHLAKQHGVADRLLVASAGISEYHVGETADPRTLAALADAGYDAVDHRAKQFQPEWLDGFDLVIAFDRSQERALRSLARGDEEQLSKIRLLLAFDPDATGPDVPDPYYSEDAFFGTVLHQIETAVGRLFRQIQPAMRP</sequence>
<dbReference type="SUPFAM" id="SSF52788">
    <property type="entry name" value="Phosphotyrosine protein phosphatases I"/>
    <property type="match status" value="1"/>
</dbReference>
<dbReference type="Pfam" id="PF01451">
    <property type="entry name" value="LMWPc"/>
    <property type="match status" value="1"/>
</dbReference>